<proteinExistence type="predicted"/>
<evidence type="ECO:0000313" key="2">
    <source>
        <dbReference type="Proteomes" id="UP000271650"/>
    </source>
</evidence>
<protein>
    <submittedName>
        <fullName evidence="1">Uncharacterized protein</fullName>
    </submittedName>
</protein>
<sequence>MAGPSLQTSRQPDMEEYRGTQCDAKLIAKLYGKGAFHPGRFQVDTDKRREAMFLWLLQQAESCMHLNDLKKRIWQLSEELLNLVELLDQAGQPVKGGMCCESVGA</sequence>
<gene>
    <name evidence="1" type="ORF">EC580_007480</name>
</gene>
<accession>A0ACD5HK62</accession>
<name>A0ACD5HK62_9PROT</name>
<organism evidence="1 2">
    <name type="scientific">Acidithiobacillus sulfuriphilus</name>
    <dbReference type="NCBI Taxonomy" id="1867749"/>
    <lineage>
        <taxon>Bacteria</taxon>
        <taxon>Pseudomonadati</taxon>
        <taxon>Pseudomonadota</taxon>
        <taxon>Acidithiobacillia</taxon>
        <taxon>Acidithiobacillales</taxon>
        <taxon>Acidithiobacillaceae</taxon>
        <taxon>Acidithiobacillus</taxon>
    </lineage>
</organism>
<keyword evidence="2" id="KW-1185">Reference proteome</keyword>
<reference evidence="1 2" key="1">
    <citation type="journal article" date="2019" name="Int. J. Syst. Evol. Microbiol.">
        <title>Acidithiobacillus sulfuriphilus sp. nov.: an extremely acidophilic sulfur-oxidizing chemolithotroph isolated from a neutral pH environment.</title>
        <authorList>
            <person name="Falagan C."/>
            <person name="Moya-Beltran A."/>
            <person name="Castro M."/>
            <person name="Quatrini R."/>
            <person name="Johnson D.B."/>
        </authorList>
    </citation>
    <scope>NUCLEOTIDE SEQUENCE [LARGE SCALE GENOMIC DNA]</scope>
    <source>
        <strain evidence="1 2">CJ-2</strain>
    </source>
</reference>
<dbReference type="EMBL" id="CP127527">
    <property type="protein sequence ID" value="XRI75820.1"/>
    <property type="molecule type" value="Genomic_DNA"/>
</dbReference>
<evidence type="ECO:0000313" key="1">
    <source>
        <dbReference type="EMBL" id="XRI75820.1"/>
    </source>
</evidence>
<dbReference type="Proteomes" id="UP000271650">
    <property type="component" value="Chromosome"/>
</dbReference>